<protein>
    <submittedName>
        <fullName evidence="1">Uncharacterized protein</fullName>
    </submittedName>
</protein>
<name>A0A3M7R000_BRAPC</name>
<gene>
    <name evidence="1" type="ORF">BpHYR1_018910</name>
</gene>
<accession>A0A3M7R000</accession>
<reference evidence="1 2" key="1">
    <citation type="journal article" date="2018" name="Sci. Rep.">
        <title>Genomic signatures of local adaptation to the degree of environmental predictability in rotifers.</title>
        <authorList>
            <person name="Franch-Gras L."/>
            <person name="Hahn C."/>
            <person name="Garcia-Roger E.M."/>
            <person name="Carmona M.J."/>
            <person name="Serra M."/>
            <person name="Gomez A."/>
        </authorList>
    </citation>
    <scope>NUCLEOTIDE SEQUENCE [LARGE SCALE GENOMIC DNA]</scope>
    <source>
        <strain evidence="1">HYR1</strain>
    </source>
</reference>
<dbReference type="AlphaFoldDB" id="A0A3M7R000"/>
<dbReference type="Proteomes" id="UP000276133">
    <property type="component" value="Unassembled WGS sequence"/>
</dbReference>
<sequence length="120" mass="13703">MISVGFMDHSCPELFPNQKGDSSNPQPSELGIHSIRLSSWSDIINQTILVTFLFENGINRLFNVKKCILIMSLFPIYLPIDFFMRISKLPRNHVNKITLKKGTDLLNVIPEKLPNSFNLT</sequence>
<evidence type="ECO:0000313" key="2">
    <source>
        <dbReference type="Proteomes" id="UP000276133"/>
    </source>
</evidence>
<proteinExistence type="predicted"/>
<organism evidence="1 2">
    <name type="scientific">Brachionus plicatilis</name>
    <name type="common">Marine rotifer</name>
    <name type="synonym">Brachionus muelleri</name>
    <dbReference type="NCBI Taxonomy" id="10195"/>
    <lineage>
        <taxon>Eukaryota</taxon>
        <taxon>Metazoa</taxon>
        <taxon>Spiralia</taxon>
        <taxon>Gnathifera</taxon>
        <taxon>Rotifera</taxon>
        <taxon>Eurotatoria</taxon>
        <taxon>Monogononta</taxon>
        <taxon>Pseudotrocha</taxon>
        <taxon>Ploima</taxon>
        <taxon>Brachionidae</taxon>
        <taxon>Brachionus</taxon>
    </lineage>
</organism>
<dbReference type="EMBL" id="REGN01004591">
    <property type="protein sequence ID" value="RNA16917.1"/>
    <property type="molecule type" value="Genomic_DNA"/>
</dbReference>
<keyword evidence="2" id="KW-1185">Reference proteome</keyword>
<comment type="caution">
    <text evidence="1">The sequence shown here is derived from an EMBL/GenBank/DDBJ whole genome shotgun (WGS) entry which is preliminary data.</text>
</comment>
<evidence type="ECO:0000313" key="1">
    <source>
        <dbReference type="EMBL" id="RNA16917.1"/>
    </source>
</evidence>